<dbReference type="SUPFAM" id="SSF55785">
    <property type="entry name" value="PYP-like sensor domain (PAS domain)"/>
    <property type="match status" value="1"/>
</dbReference>
<name>A0ABY6C5U3_9ACTN</name>
<dbReference type="SUPFAM" id="SSF55073">
    <property type="entry name" value="Nucleotide cyclase"/>
    <property type="match status" value="1"/>
</dbReference>
<dbReference type="Pfam" id="PF13188">
    <property type="entry name" value="PAS_8"/>
    <property type="match status" value="1"/>
</dbReference>
<dbReference type="Gene3D" id="3.30.450.20">
    <property type="entry name" value="PAS domain"/>
    <property type="match status" value="1"/>
</dbReference>
<keyword evidence="4" id="KW-0548">Nucleotidyltransferase</keyword>
<dbReference type="InterPro" id="IPR001610">
    <property type="entry name" value="PAC"/>
</dbReference>
<feature type="domain" description="PAS" evidence="1">
    <location>
        <begin position="198"/>
        <end position="261"/>
    </location>
</feature>
<dbReference type="PANTHER" id="PTHR44757:SF2">
    <property type="entry name" value="BIOFILM ARCHITECTURE MAINTENANCE PROTEIN MBAA"/>
    <property type="match status" value="1"/>
</dbReference>
<organism evidence="4 5">
    <name type="scientific">Streptomyces vinaceusdrappus</name>
    <dbReference type="NCBI Taxonomy" id="67376"/>
    <lineage>
        <taxon>Bacteria</taxon>
        <taxon>Bacillati</taxon>
        <taxon>Actinomycetota</taxon>
        <taxon>Actinomycetes</taxon>
        <taxon>Kitasatosporales</taxon>
        <taxon>Streptomycetaceae</taxon>
        <taxon>Streptomyces</taxon>
        <taxon>Streptomyces rochei group</taxon>
    </lineage>
</organism>
<gene>
    <name evidence="4" type="ORF">N6Q81_34695</name>
</gene>
<sequence length="507" mass="55189">MQPQPTDVIVADLYTARSLADTLQAIADGAVTGLGYLQATVNLVRPDGDLVVAAIAGNAADEPLLTGQIGAREAWDQRLSMGEDWDGLRFISHSDAGGLDEDGVPESFTALSAVPVGAWHPRNRLYAPMFTSKTSNDLIGVMSLGPPKKDRRLGPAMLEALRTYTFHASVAVSNARMRSNMQRALVRLERDQQALRASEESFRQIFENAPSGVAITDMHDGERGRILRANDALCRMLGRPMSIMRRYAFLDLIHPEDLETMMALAPEGGRADVRLARQDGSWVWVAFSTSVVADHADGPLFLVVHVDDIEERRRRELAVEDILSTDPVTGLLTEPGLRLYLQRHLCPGPATGHHAHDLHVSSGEHPFAHRDHTHKVPPGMGSTLALIRLGINSFKTVNDRFGFTAGDHVLAELAGRVRSAVAQGTVAARVGGDEFLVLADNVDVYDATHLALRLSKACAHPLYFGSPDSVAVSLSTTYVLSWATCGSSWQEALHDSARRMHEEKKAG</sequence>
<dbReference type="InterPro" id="IPR029016">
    <property type="entry name" value="GAF-like_dom_sf"/>
</dbReference>
<keyword evidence="5" id="KW-1185">Reference proteome</keyword>
<dbReference type="InterPro" id="IPR035965">
    <property type="entry name" value="PAS-like_dom_sf"/>
</dbReference>
<dbReference type="NCBIfam" id="TIGR00229">
    <property type="entry name" value="sensory_box"/>
    <property type="match status" value="1"/>
</dbReference>
<dbReference type="Gene3D" id="3.30.70.270">
    <property type="match status" value="1"/>
</dbReference>
<dbReference type="Pfam" id="PF00990">
    <property type="entry name" value="GGDEF"/>
    <property type="match status" value="1"/>
</dbReference>
<dbReference type="SMART" id="SM00091">
    <property type="entry name" value="PAS"/>
    <property type="match status" value="1"/>
</dbReference>
<dbReference type="NCBIfam" id="TIGR00254">
    <property type="entry name" value="GGDEF"/>
    <property type="match status" value="1"/>
</dbReference>
<proteinExistence type="predicted"/>
<keyword evidence="4" id="KW-0808">Transferase</keyword>
<dbReference type="InterPro" id="IPR000700">
    <property type="entry name" value="PAS-assoc_C"/>
</dbReference>
<protein>
    <submittedName>
        <fullName evidence="4">Diguanylate cyclase</fullName>
        <ecNumber evidence="4">2.7.7.65</ecNumber>
    </submittedName>
</protein>
<accession>A0ABY6C5U3</accession>
<dbReference type="InterPro" id="IPR000014">
    <property type="entry name" value="PAS"/>
</dbReference>
<dbReference type="InterPro" id="IPR052155">
    <property type="entry name" value="Biofilm_reg_signaling"/>
</dbReference>
<evidence type="ECO:0000259" key="1">
    <source>
        <dbReference type="PROSITE" id="PS50112"/>
    </source>
</evidence>
<dbReference type="SMART" id="SM00267">
    <property type="entry name" value="GGDEF"/>
    <property type="match status" value="1"/>
</dbReference>
<dbReference type="SMART" id="SM00086">
    <property type="entry name" value="PAC"/>
    <property type="match status" value="1"/>
</dbReference>
<dbReference type="EC" id="2.7.7.65" evidence="4"/>
<dbReference type="GO" id="GO:0052621">
    <property type="term" value="F:diguanylate cyclase activity"/>
    <property type="evidence" value="ECO:0007669"/>
    <property type="project" value="UniProtKB-EC"/>
</dbReference>
<dbReference type="InterPro" id="IPR029787">
    <property type="entry name" value="Nucleotide_cyclase"/>
</dbReference>
<dbReference type="EMBL" id="CP104697">
    <property type="protein sequence ID" value="UXI83378.1"/>
    <property type="molecule type" value="Genomic_DNA"/>
</dbReference>
<dbReference type="SUPFAM" id="SSF55781">
    <property type="entry name" value="GAF domain-like"/>
    <property type="match status" value="1"/>
</dbReference>
<reference evidence="4" key="1">
    <citation type="submission" date="2022-09" db="EMBL/GenBank/DDBJ databases">
        <title>Streptomyces vinaceusdrappus strain AC-40.</title>
        <authorList>
            <person name="Sedeek A.M."/>
            <person name="Salah I."/>
            <person name="Kamel H.L."/>
            <person name="Soltan M.A."/>
            <person name="Elsayed T.R."/>
        </authorList>
    </citation>
    <scope>NUCLEOTIDE SEQUENCE</scope>
    <source>
        <strain evidence="4">AC-40</strain>
    </source>
</reference>
<evidence type="ECO:0000313" key="4">
    <source>
        <dbReference type="EMBL" id="UXI83378.1"/>
    </source>
</evidence>
<dbReference type="InterPro" id="IPR043128">
    <property type="entry name" value="Rev_trsase/Diguanyl_cyclase"/>
</dbReference>
<feature type="domain" description="PAC" evidence="2">
    <location>
        <begin position="269"/>
        <end position="321"/>
    </location>
</feature>
<dbReference type="PROSITE" id="PS50113">
    <property type="entry name" value="PAC"/>
    <property type="match status" value="1"/>
</dbReference>
<dbReference type="CDD" id="cd01949">
    <property type="entry name" value="GGDEF"/>
    <property type="match status" value="1"/>
</dbReference>
<dbReference type="PROSITE" id="PS50112">
    <property type="entry name" value="PAS"/>
    <property type="match status" value="1"/>
</dbReference>
<dbReference type="InterPro" id="IPR000160">
    <property type="entry name" value="GGDEF_dom"/>
</dbReference>
<dbReference type="Proteomes" id="UP001064390">
    <property type="component" value="Chromosome"/>
</dbReference>
<evidence type="ECO:0000313" key="5">
    <source>
        <dbReference type="Proteomes" id="UP001064390"/>
    </source>
</evidence>
<dbReference type="Gene3D" id="3.30.450.40">
    <property type="match status" value="1"/>
</dbReference>
<dbReference type="PROSITE" id="PS50887">
    <property type="entry name" value="GGDEF"/>
    <property type="match status" value="1"/>
</dbReference>
<evidence type="ECO:0000259" key="3">
    <source>
        <dbReference type="PROSITE" id="PS50887"/>
    </source>
</evidence>
<dbReference type="CDD" id="cd00130">
    <property type="entry name" value="PAS"/>
    <property type="match status" value="1"/>
</dbReference>
<evidence type="ECO:0000259" key="2">
    <source>
        <dbReference type="PROSITE" id="PS50113"/>
    </source>
</evidence>
<dbReference type="PANTHER" id="PTHR44757">
    <property type="entry name" value="DIGUANYLATE CYCLASE DGCP"/>
    <property type="match status" value="1"/>
</dbReference>
<feature type="domain" description="GGDEF" evidence="3">
    <location>
        <begin position="382"/>
        <end position="507"/>
    </location>
</feature>